<dbReference type="GO" id="GO:0003899">
    <property type="term" value="F:DNA-directed RNA polymerase activity"/>
    <property type="evidence" value="ECO:0007669"/>
    <property type="project" value="UniProtKB-UniRule"/>
</dbReference>
<evidence type="ECO:0000256" key="1">
    <source>
        <dbReference type="ARBA" id="ARBA00022478"/>
    </source>
</evidence>
<dbReference type="GO" id="GO:0003677">
    <property type="term" value="F:DNA binding"/>
    <property type="evidence" value="ECO:0007669"/>
    <property type="project" value="UniProtKB-KW"/>
</dbReference>
<feature type="domain" description="Toprim" evidence="15">
    <location>
        <begin position="257"/>
        <end position="338"/>
    </location>
</feature>
<dbReference type="Pfam" id="PF01807">
    <property type="entry name" value="Zn_ribbon_DnaG"/>
    <property type="match status" value="1"/>
</dbReference>
<sequence length="593" mass="66779">MAKITAQTIDAVNDKTDLVSLVENYTHLERRGHDWWGCCPFHNEKTPSFHVVPDKKMYYCFGCGSGGSTIKFLMEMEKIPFAEAVERLAKRAGIPVEYEGGGYQPSEDSVFRDQLLELYDRITKTFHHFLMHTEQGKPALDYLKSRAVSASVIESFKLGFAPEQRYWLFKFLTKKGYSAEFLARSGLFARKNPESSFFAGRIIYPITNRHGQVIAFGGRILSGNGPKYLNTADIPQYKKGENLFAFYQALPEIRKTKSAIICEGYMDVMAFHQAEIQTAIAPLGTALTEEQVHLIHSFADTVYLCFDSDTAGQAATYKAIKLCRTSGLDVRVLNIQKGKDPADILLNEGNDGLKTLLKNAILDSNYLMKIASNTYDLGTPEGKHNAAAFLFPYIEVLESDIQRESTINKAASAFGISQRALYADYQNRNQATPSPVTQPKQRASVGIKRSAELRVVLAVVANPELFKKLRYSLTADHFEDELAKDLFIVLEECYRADADTYDSLFSRCQNEELKNLISETIISGEFSQNAEKIVDDGIRFIKRNILFKRKDAIVGRLRQLSGKPHAEELEQLVALLSEKQRIDDELQALKEKA</sequence>
<dbReference type="GO" id="GO:1990077">
    <property type="term" value="C:primosome complex"/>
    <property type="evidence" value="ECO:0007669"/>
    <property type="project" value="UniProtKB-KW"/>
</dbReference>
<dbReference type="PROSITE" id="PS50880">
    <property type="entry name" value="TOPRIM"/>
    <property type="match status" value="1"/>
</dbReference>
<dbReference type="GO" id="GO:0000428">
    <property type="term" value="C:DNA-directed RNA polymerase complex"/>
    <property type="evidence" value="ECO:0007669"/>
    <property type="project" value="UniProtKB-KW"/>
</dbReference>
<dbReference type="InterPro" id="IPR030846">
    <property type="entry name" value="DnaG_bac"/>
</dbReference>
<dbReference type="InterPro" id="IPR013264">
    <property type="entry name" value="DNAG_N"/>
</dbReference>
<evidence type="ECO:0000256" key="8">
    <source>
        <dbReference type="ARBA" id="ARBA00022833"/>
    </source>
</evidence>
<dbReference type="InterPro" id="IPR019475">
    <property type="entry name" value="DNA_primase_DnaB-bd"/>
</dbReference>
<reference evidence="17 19" key="3">
    <citation type="submission" date="2019-08" db="EMBL/GenBank/DDBJ databases">
        <authorList>
            <person name="Kuhnert P."/>
        </authorList>
    </citation>
    <scope>NUCLEOTIDE SEQUENCE [LARGE SCALE GENOMIC DNA]</scope>
    <source>
        <strain evidence="17 19">B36.5</strain>
    </source>
</reference>
<evidence type="ECO:0000256" key="9">
    <source>
        <dbReference type="ARBA" id="ARBA00022842"/>
    </source>
</evidence>
<dbReference type="Gene3D" id="1.10.860.10">
    <property type="entry name" value="DNAb Helicase, Chain A"/>
    <property type="match status" value="1"/>
</dbReference>
<dbReference type="InterPro" id="IPR002694">
    <property type="entry name" value="Znf_CHC2"/>
</dbReference>
<reference evidence="18" key="1">
    <citation type="submission" date="2015-01" db="EMBL/GenBank/DDBJ databases">
        <authorList>
            <person name="Manzoor Shahid"/>
            <person name="Zubair Saima"/>
        </authorList>
    </citation>
    <scope>NUCLEOTIDE SEQUENCE [LARGE SCALE GENOMIC DNA]</scope>
    <source>
        <strain evidence="18">V1</strain>
    </source>
</reference>
<reference evidence="16" key="2">
    <citation type="submission" date="2015-01" db="EMBL/GenBank/DDBJ databases">
        <authorList>
            <person name="Xiang T."/>
            <person name="Song Y."/>
            <person name="Huang L."/>
            <person name="Wang B."/>
            <person name="Wu P."/>
        </authorList>
    </citation>
    <scope>NUCLEOTIDE SEQUENCE [LARGE SCALE GENOMIC DNA]</scope>
    <source>
        <strain evidence="16">V1</strain>
    </source>
</reference>
<dbReference type="SUPFAM" id="SSF56731">
    <property type="entry name" value="DNA primase core"/>
    <property type="match status" value="1"/>
</dbReference>
<evidence type="ECO:0000256" key="6">
    <source>
        <dbReference type="ARBA" id="ARBA00022723"/>
    </source>
</evidence>
<proteinExistence type="inferred from homology"/>
<name>A0A0B7GW32_TREPH</name>
<gene>
    <name evidence="12 16" type="primary">dnaG</name>
    <name evidence="17" type="ORF">FUT82_13290</name>
    <name evidence="16" type="ORF">TPHV1_150057</name>
</gene>
<evidence type="ECO:0000256" key="4">
    <source>
        <dbReference type="ARBA" id="ARBA00022695"/>
    </source>
</evidence>
<dbReference type="Proteomes" id="UP000323594">
    <property type="component" value="Chromosome"/>
</dbReference>
<keyword evidence="2 12" id="KW-0639">Primosome</keyword>
<comment type="domain">
    <text evidence="12">Contains an N-terminal zinc-binding domain, a central core domain that contains the primase activity, and a C-terminal DnaB-binding domain.</text>
</comment>
<comment type="subunit">
    <text evidence="12">Monomer. Interacts with DnaB.</text>
</comment>
<dbReference type="Gene3D" id="3.40.1360.10">
    <property type="match status" value="1"/>
</dbReference>
<keyword evidence="9" id="KW-0460">Magnesium</keyword>
<dbReference type="Gene3D" id="3.90.580.10">
    <property type="entry name" value="Zinc finger, CHC2-type domain"/>
    <property type="match status" value="1"/>
</dbReference>
<dbReference type="RefSeq" id="WP_044634451.1">
    <property type="nucleotide sequence ID" value="NZ_CDNC01000007.1"/>
</dbReference>
<keyword evidence="6 12" id="KW-0479">Metal-binding</keyword>
<dbReference type="Pfam" id="PF10410">
    <property type="entry name" value="DnaB_bind"/>
    <property type="match status" value="1"/>
</dbReference>
<keyword evidence="10 12" id="KW-0238">DNA-binding</keyword>
<evidence type="ECO:0000256" key="14">
    <source>
        <dbReference type="PIRSR" id="PIRSR002811-1"/>
    </source>
</evidence>
<dbReference type="Pfam" id="PF08275">
    <property type="entry name" value="DNAG_N"/>
    <property type="match status" value="1"/>
</dbReference>
<dbReference type="PANTHER" id="PTHR30313:SF2">
    <property type="entry name" value="DNA PRIMASE"/>
    <property type="match status" value="1"/>
</dbReference>
<evidence type="ECO:0000256" key="12">
    <source>
        <dbReference type="HAMAP-Rule" id="MF_00974"/>
    </source>
</evidence>
<evidence type="ECO:0000256" key="7">
    <source>
        <dbReference type="ARBA" id="ARBA00022771"/>
    </source>
</evidence>
<dbReference type="OrthoDB" id="9803773at2"/>
<dbReference type="GeneID" id="57754077"/>
<dbReference type="EC" id="2.7.7.101" evidence="12"/>
<dbReference type="PIRSF" id="PIRSF002811">
    <property type="entry name" value="DnaG"/>
    <property type="match status" value="1"/>
</dbReference>
<evidence type="ECO:0000256" key="13">
    <source>
        <dbReference type="PIRNR" id="PIRNR002811"/>
    </source>
</evidence>
<comment type="cofactor">
    <cofactor evidence="12 13 14">
        <name>Zn(2+)</name>
        <dbReference type="ChEBI" id="CHEBI:29105"/>
    </cofactor>
    <text evidence="12 13 14">Binds 1 zinc ion per monomer.</text>
</comment>
<dbReference type="GO" id="GO:0006269">
    <property type="term" value="P:DNA replication, synthesis of primer"/>
    <property type="evidence" value="ECO:0007669"/>
    <property type="project" value="UniProtKB-UniRule"/>
</dbReference>
<evidence type="ECO:0000259" key="15">
    <source>
        <dbReference type="PROSITE" id="PS50880"/>
    </source>
</evidence>
<dbReference type="Pfam" id="PF13155">
    <property type="entry name" value="Toprim_2"/>
    <property type="match status" value="1"/>
</dbReference>
<evidence type="ECO:0000256" key="11">
    <source>
        <dbReference type="ARBA" id="ARBA00023163"/>
    </source>
</evidence>
<dbReference type="GO" id="GO:0008270">
    <property type="term" value="F:zinc ion binding"/>
    <property type="evidence" value="ECO:0007669"/>
    <property type="project" value="UniProtKB-UniRule"/>
</dbReference>
<dbReference type="CDD" id="cd03364">
    <property type="entry name" value="TOPRIM_DnaG_primases"/>
    <property type="match status" value="1"/>
</dbReference>
<evidence type="ECO:0000256" key="10">
    <source>
        <dbReference type="ARBA" id="ARBA00023125"/>
    </source>
</evidence>
<dbReference type="EMBL" id="CDNC01000007">
    <property type="protein sequence ID" value="CEM61175.1"/>
    <property type="molecule type" value="Genomic_DNA"/>
</dbReference>
<dbReference type="InterPro" id="IPR006171">
    <property type="entry name" value="TOPRIM_dom"/>
</dbReference>
<comment type="function">
    <text evidence="12 13">RNA polymerase that catalyzes the synthesis of short RNA molecules used as primers for DNA polymerase during DNA replication.</text>
</comment>
<keyword evidence="1 12" id="KW-0240">DNA-directed RNA polymerase</keyword>
<comment type="catalytic activity">
    <reaction evidence="12">
        <text>ssDNA + n NTP = ssDNA/pppN(pN)n-1 hybrid + (n-1) diphosphate.</text>
        <dbReference type="EC" id="2.7.7.101"/>
    </reaction>
</comment>
<dbReference type="InterPro" id="IPR016136">
    <property type="entry name" value="DNA_helicase_N/primase_C"/>
</dbReference>
<evidence type="ECO:0000313" key="18">
    <source>
        <dbReference type="Proteomes" id="UP000042527"/>
    </source>
</evidence>
<dbReference type="FunFam" id="3.90.580.10:FF:000001">
    <property type="entry name" value="DNA primase"/>
    <property type="match status" value="1"/>
</dbReference>
<dbReference type="SMART" id="SM00493">
    <property type="entry name" value="TOPRIM"/>
    <property type="match status" value="1"/>
</dbReference>
<comment type="similarity">
    <text evidence="12 13">Belongs to the DnaG primase family.</text>
</comment>
<dbReference type="PANTHER" id="PTHR30313">
    <property type="entry name" value="DNA PRIMASE"/>
    <property type="match status" value="1"/>
</dbReference>
<dbReference type="InterPro" id="IPR050219">
    <property type="entry name" value="DnaG_primase"/>
</dbReference>
<dbReference type="SMART" id="SM00400">
    <property type="entry name" value="ZnF_CHCC"/>
    <property type="match status" value="1"/>
</dbReference>
<dbReference type="InterPro" id="IPR037068">
    <property type="entry name" value="DNA_primase_core_N_sf"/>
</dbReference>
<evidence type="ECO:0000256" key="2">
    <source>
        <dbReference type="ARBA" id="ARBA00022515"/>
    </source>
</evidence>
<keyword evidence="3 12" id="KW-0808">Transferase</keyword>
<evidence type="ECO:0000313" key="17">
    <source>
        <dbReference type="EMBL" id="QEJ98871.1"/>
    </source>
</evidence>
<dbReference type="InterPro" id="IPR006295">
    <property type="entry name" value="DNA_primase_DnaG"/>
</dbReference>
<dbReference type="InterPro" id="IPR036977">
    <property type="entry name" value="DNA_primase_Znf_CHC2"/>
</dbReference>
<evidence type="ECO:0000313" key="16">
    <source>
        <dbReference type="EMBL" id="CEM61175.1"/>
    </source>
</evidence>
<keyword evidence="8 12" id="KW-0862">Zinc</keyword>
<dbReference type="NCBIfam" id="TIGR01391">
    <property type="entry name" value="dnaG"/>
    <property type="match status" value="1"/>
</dbReference>
<dbReference type="EMBL" id="CP042817">
    <property type="protein sequence ID" value="QEJ98871.1"/>
    <property type="molecule type" value="Genomic_DNA"/>
</dbReference>
<dbReference type="SUPFAM" id="SSF57783">
    <property type="entry name" value="Zinc beta-ribbon"/>
    <property type="match status" value="1"/>
</dbReference>
<evidence type="ECO:0000256" key="5">
    <source>
        <dbReference type="ARBA" id="ARBA00022705"/>
    </source>
</evidence>
<dbReference type="InterPro" id="IPR034151">
    <property type="entry name" value="TOPRIM_DnaG_bac"/>
</dbReference>
<dbReference type="GO" id="GO:0005737">
    <property type="term" value="C:cytoplasm"/>
    <property type="evidence" value="ECO:0007669"/>
    <property type="project" value="TreeGrafter"/>
</dbReference>
<keyword evidence="5 12" id="KW-0235">DNA replication</keyword>
<keyword evidence="4 12" id="KW-0548">Nucleotidyltransferase</keyword>
<protein>
    <recommendedName>
        <fullName evidence="12 13">DNA primase</fullName>
        <ecNumber evidence="12">2.7.7.101</ecNumber>
    </recommendedName>
</protein>
<dbReference type="AlphaFoldDB" id="A0A0B7GW32"/>
<feature type="zinc finger region" description="CHC2-type" evidence="12 14">
    <location>
        <begin position="39"/>
        <end position="63"/>
    </location>
</feature>
<dbReference type="Proteomes" id="UP000042527">
    <property type="component" value="Unassembled WGS sequence"/>
</dbReference>
<keyword evidence="11 12" id="KW-0804">Transcription</keyword>
<evidence type="ECO:0000313" key="19">
    <source>
        <dbReference type="Proteomes" id="UP000323594"/>
    </source>
</evidence>
<dbReference type="HAMAP" id="MF_00974">
    <property type="entry name" value="DNA_primase_DnaG"/>
    <property type="match status" value="1"/>
</dbReference>
<accession>A0A0B7GW32</accession>
<dbReference type="Gene3D" id="3.90.980.10">
    <property type="entry name" value="DNA primase, catalytic core, N-terminal domain"/>
    <property type="match status" value="1"/>
</dbReference>
<keyword evidence="7 12" id="KW-0863">Zinc-finger</keyword>
<organism evidence="16 18">
    <name type="scientific">Treponema phagedenis</name>
    <dbReference type="NCBI Taxonomy" id="162"/>
    <lineage>
        <taxon>Bacteria</taxon>
        <taxon>Pseudomonadati</taxon>
        <taxon>Spirochaetota</taxon>
        <taxon>Spirochaetia</taxon>
        <taxon>Spirochaetales</taxon>
        <taxon>Treponemataceae</taxon>
        <taxon>Treponema</taxon>
    </lineage>
</organism>
<evidence type="ECO:0000256" key="3">
    <source>
        <dbReference type="ARBA" id="ARBA00022679"/>
    </source>
</evidence>
<keyword evidence="18" id="KW-1185">Reference proteome</keyword>